<proteinExistence type="predicted"/>
<name>A0ABD3HYY7_9MARC</name>
<evidence type="ECO:0000313" key="1">
    <source>
        <dbReference type="EMBL" id="KAL3696677.1"/>
    </source>
</evidence>
<dbReference type="EMBL" id="JBJQOH010000002">
    <property type="protein sequence ID" value="KAL3696677.1"/>
    <property type="molecule type" value="Genomic_DNA"/>
</dbReference>
<dbReference type="Proteomes" id="UP001633002">
    <property type="component" value="Unassembled WGS sequence"/>
</dbReference>
<sequence>MDVDSMRNPTRRREIRAAWEDGWQMSPDLVIAWEMAWDGLDGKYTKEGDASSKYFFNYLKSKQKQERITSLSNDNGQIVEDEDRMLLMRHDYYQKLYSQQPEEVGDDEERRVVLG</sequence>
<accession>A0ABD3HYY7</accession>
<organism evidence="1 2">
    <name type="scientific">Riccia sorocarpa</name>
    <dbReference type="NCBI Taxonomy" id="122646"/>
    <lineage>
        <taxon>Eukaryota</taxon>
        <taxon>Viridiplantae</taxon>
        <taxon>Streptophyta</taxon>
        <taxon>Embryophyta</taxon>
        <taxon>Marchantiophyta</taxon>
        <taxon>Marchantiopsida</taxon>
        <taxon>Marchantiidae</taxon>
        <taxon>Marchantiales</taxon>
        <taxon>Ricciaceae</taxon>
        <taxon>Riccia</taxon>
    </lineage>
</organism>
<reference evidence="1 2" key="1">
    <citation type="submission" date="2024-09" db="EMBL/GenBank/DDBJ databases">
        <title>Chromosome-scale assembly of Riccia sorocarpa.</title>
        <authorList>
            <person name="Paukszto L."/>
        </authorList>
    </citation>
    <scope>NUCLEOTIDE SEQUENCE [LARGE SCALE GENOMIC DNA]</scope>
    <source>
        <strain evidence="1">LP-2024</strain>
        <tissue evidence="1">Aerial parts of the thallus</tissue>
    </source>
</reference>
<evidence type="ECO:0000313" key="2">
    <source>
        <dbReference type="Proteomes" id="UP001633002"/>
    </source>
</evidence>
<protein>
    <submittedName>
        <fullName evidence="1">Uncharacterized protein</fullName>
    </submittedName>
</protein>
<dbReference type="AlphaFoldDB" id="A0ABD3HYY7"/>
<gene>
    <name evidence="1" type="ORF">R1sor_010753</name>
</gene>
<keyword evidence="2" id="KW-1185">Reference proteome</keyword>
<comment type="caution">
    <text evidence="1">The sequence shown here is derived from an EMBL/GenBank/DDBJ whole genome shotgun (WGS) entry which is preliminary data.</text>
</comment>